<organism evidence="3 4">
    <name type="scientific">Geodermatophilus africanus</name>
    <dbReference type="NCBI Taxonomy" id="1137993"/>
    <lineage>
        <taxon>Bacteria</taxon>
        <taxon>Bacillati</taxon>
        <taxon>Actinomycetota</taxon>
        <taxon>Actinomycetes</taxon>
        <taxon>Geodermatophilales</taxon>
        <taxon>Geodermatophilaceae</taxon>
        <taxon>Geodermatophilus</taxon>
    </lineage>
</organism>
<keyword evidence="4" id="KW-1185">Reference proteome</keyword>
<dbReference type="AlphaFoldDB" id="A0A1H3EQU5"/>
<name>A0A1H3EQU5_9ACTN</name>
<evidence type="ECO:0000256" key="1">
    <source>
        <dbReference type="SAM" id="MobiDB-lite"/>
    </source>
</evidence>
<reference evidence="4" key="1">
    <citation type="submission" date="2016-10" db="EMBL/GenBank/DDBJ databases">
        <authorList>
            <person name="Varghese N."/>
            <person name="Submissions S."/>
        </authorList>
    </citation>
    <scope>NUCLEOTIDE SEQUENCE [LARGE SCALE GENOMIC DNA]</scope>
    <source>
        <strain evidence="4">DSM 45422</strain>
    </source>
</reference>
<dbReference type="GO" id="GO:0006508">
    <property type="term" value="P:proteolysis"/>
    <property type="evidence" value="ECO:0007669"/>
    <property type="project" value="InterPro"/>
</dbReference>
<proteinExistence type="predicted"/>
<gene>
    <name evidence="3" type="ORF">SAMN05660209_01330</name>
</gene>
<dbReference type="Gene3D" id="3.40.630.10">
    <property type="entry name" value="Zn peptidases"/>
    <property type="match status" value="1"/>
</dbReference>
<dbReference type="Proteomes" id="UP000198921">
    <property type="component" value="Unassembled WGS sequence"/>
</dbReference>
<protein>
    <submittedName>
        <fullName evidence="3">Peptidase family M28</fullName>
    </submittedName>
</protein>
<feature type="region of interest" description="Disordered" evidence="1">
    <location>
        <begin position="391"/>
        <end position="416"/>
    </location>
</feature>
<dbReference type="PANTHER" id="PTHR12147">
    <property type="entry name" value="METALLOPEPTIDASE M28 FAMILY MEMBER"/>
    <property type="match status" value="1"/>
</dbReference>
<dbReference type="Pfam" id="PF04389">
    <property type="entry name" value="Peptidase_M28"/>
    <property type="match status" value="1"/>
</dbReference>
<dbReference type="PANTHER" id="PTHR12147:SF26">
    <property type="entry name" value="PEPTIDASE M28 DOMAIN-CONTAINING PROTEIN"/>
    <property type="match status" value="1"/>
</dbReference>
<dbReference type="SUPFAM" id="SSF53187">
    <property type="entry name" value="Zn-dependent exopeptidases"/>
    <property type="match status" value="1"/>
</dbReference>
<dbReference type="InterPro" id="IPR045175">
    <property type="entry name" value="M28_fam"/>
</dbReference>
<accession>A0A1H3EQU5</accession>
<dbReference type="EMBL" id="FNOT01000003">
    <property type="protein sequence ID" value="SDX81091.1"/>
    <property type="molecule type" value="Genomic_DNA"/>
</dbReference>
<evidence type="ECO:0000259" key="2">
    <source>
        <dbReference type="Pfam" id="PF04389"/>
    </source>
</evidence>
<evidence type="ECO:0000313" key="3">
    <source>
        <dbReference type="EMBL" id="SDX81091.1"/>
    </source>
</evidence>
<evidence type="ECO:0000313" key="4">
    <source>
        <dbReference type="Proteomes" id="UP000198921"/>
    </source>
</evidence>
<dbReference type="InterPro" id="IPR007484">
    <property type="entry name" value="Peptidase_M28"/>
</dbReference>
<dbReference type="OrthoDB" id="345880at2"/>
<sequence length="416" mass="43021">MTRPEGSRHWARLGDQVYEWDESDTGRGGRPALVTQVGRSFQEQHPDVPVLLDHGRHLVVALPDPEPAHVRPTGDGGTGPQVPGHHDWRIGPLPRDATIVARPEPLARTPDPVTTEVLAGLSQPSFEELLGRLAGLSTRHSLSAGFRQAAGLAADRLTDAGFAVSTPSITVGPGTSANVVGELTGSGTGSRGVVVVTAHLDSVNLAGGPSAPAPGADDNASGSAGVLEMARVLAGRGWRHDLRVILFGGEEQGLHGSRQYVAGLPPAERFRIRAVLNLDMIGSLNTTAPTVLLEGAPRSAVLVNDLARAAATVTGLTVETSLDPFASDHVPFLDAGIPAVLTIEGADSANTAIHSERDVLATVTPALALEILRMDLAALVGWLEPSGPVPHPAGPVGSRAPGRPDVSVVGGARPYP</sequence>
<feature type="domain" description="Peptidase M28" evidence="2">
    <location>
        <begin position="178"/>
        <end position="373"/>
    </location>
</feature>
<dbReference type="GO" id="GO:0008235">
    <property type="term" value="F:metalloexopeptidase activity"/>
    <property type="evidence" value="ECO:0007669"/>
    <property type="project" value="InterPro"/>
</dbReference>
<dbReference type="RefSeq" id="WP_091153178.1">
    <property type="nucleotide sequence ID" value="NZ_FNOT01000003.1"/>
</dbReference>
<dbReference type="STRING" id="1137993.SAMN05660209_01330"/>